<evidence type="ECO:0000313" key="1">
    <source>
        <dbReference type="EMBL" id="KAL2076232.1"/>
    </source>
</evidence>
<sequence length="96" mass="11071">MTQFLFKRLPSISGVLTSGVTCDCRQHGKEWEGSVLKSQQASEGKIYYIARSWQSSTSEANLCDLYLRIRGFLVIGDWRLAGRFLSTIWDRCRSFR</sequence>
<name>A0ABR4D345_9HELO</name>
<protein>
    <submittedName>
        <fullName evidence="1">Uncharacterized protein</fullName>
    </submittedName>
</protein>
<proteinExistence type="predicted"/>
<dbReference type="EMBL" id="JAZHXI010000001">
    <property type="protein sequence ID" value="KAL2076232.1"/>
    <property type="molecule type" value="Genomic_DNA"/>
</dbReference>
<accession>A0ABR4D345</accession>
<keyword evidence="2" id="KW-1185">Reference proteome</keyword>
<comment type="caution">
    <text evidence="1">The sequence shown here is derived from an EMBL/GenBank/DDBJ whole genome shotgun (WGS) entry which is preliminary data.</text>
</comment>
<evidence type="ECO:0000313" key="2">
    <source>
        <dbReference type="Proteomes" id="UP001595075"/>
    </source>
</evidence>
<dbReference type="Proteomes" id="UP001595075">
    <property type="component" value="Unassembled WGS sequence"/>
</dbReference>
<organism evidence="1 2">
    <name type="scientific">Oculimacula yallundae</name>
    <dbReference type="NCBI Taxonomy" id="86028"/>
    <lineage>
        <taxon>Eukaryota</taxon>
        <taxon>Fungi</taxon>
        <taxon>Dikarya</taxon>
        <taxon>Ascomycota</taxon>
        <taxon>Pezizomycotina</taxon>
        <taxon>Leotiomycetes</taxon>
        <taxon>Helotiales</taxon>
        <taxon>Ploettnerulaceae</taxon>
        <taxon>Oculimacula</taxon>
    </lineage>
</organism>
<reference evidence="1 2" key="1">
    <citation type="journal article" date="2024" name="Commun. Biol.">
        <title>Comparative genomic analysis of thermophilic fungi reveals convergent evolutionary adaptations and gene losses.</title>
        <authorList>
            <person name="Steindorff A.S."/>
            <person name="Aguilar-Pontes M.V."/>
            <person name="Robinson A.J."/>
            <person name="Andreopoulos B."/>
            <person name="LaButti K."/>
            <person name="Kuo A."/>
            <person name="Mondo S."/>
            <person name="Riley R."/>
            <person name="Otillar R."/>
            <person name="Haridas S."/>
            <person name="Lipzen A."/>
            <person name="Grimwood J."/>
            <person name="Schmutz J."/>
            <person name="Clum A."/>
            <person name="Reid I.D."/>
            <person name="Moisan M.C."/>
            <person name="Butler G."/>
            <person name="Nguyen T.T.M."/>
            <person name="Dewar K."/>
            <person name="Conant G."/>
            <person name="Drula E."/>
            <person name="Henrissat B."/>
            <person name="Hansel C."/>
            <person name="Singer S."/>
            <person name="Hutchinson M.I."/>
            <person name="de Vries R.P."/>
            <person name="Natvig D.O."/>
            <person name="Powell A.J."/>
            <person name="Tsang A."/>
            <person name="Grigoriev I.V."/>
        </authorList>
    </citation>
    <scope>NUCLEOTIDE SEQUENCE [LARGE SCALE GENOMIC DNA]</scope>
    <source>
        <strain evidence="1 2">CBS 494.80</strain>
    </source>
</reference>
<gene>
    <name evidence="1" type="ORF">VTL71DRAFT_1175</name>
</gene>